<dbReference type="Gene3D" id="3.90.1750.20">
    <property type="entry name" value="Putative Large Serine Recombinase, Chain B, Domain 2"/>
    <property type="match status" value="1"/>
</dbReference>
<gene>
    <name evidence="3" type="ORF">OJ997_01835</name>
</gene>
<dbReference type="InterPro" id="IPR036162">
    <property type="entry name" value="Resolvase-like_N_sf"/>
</dbReference>
<dbReference type="GO" id="GO:0000150">
    <property type="term" value="F:DNA strand exchange activity"/>
    <property type="evidence" value="ECO:0007669"/>
    <property type="project" value="InterPro"/>
</dbReference>
<evidence type="ECO:0000259" key="2">
    <source>
        <dbReference type="PROSITE" id="PS51737"/>
    </source>
</evidence>
<dbReference type="InterPro" id="IPR011109">
    <property type="entry name" value="DNA_bind_recombinase_dom"/>
</dbReference>
<dbReference type="GO" id="GO:0003677">
    <property type="term" value="F:DNA binding"/>
    <property type="evidence" value="ECO:0007669"/>
    <property type="project" value="InterPro"/>
</dbReference>
<dbReference type="Proteomes" id="UP001147653">
    <property type="component" value="Unassembled WGS sequence"/>
</dbReference>
<keyword evidence="4" id="KW-1185">Reference proteome</keyword>
<reference evidence="3" key="1">
    <citation type="submission" date="2022-10" db="EMBL/GenBank/DDBJ databases">
        <title>The WGS of Solirubrobacter phytolaccae KCTC 29190.</title>
        <authorList>
            <person name="Jiang Z."/>
        </authorList>
    </citation>
    <scope>NUCLEOTIDE SEQUENCE</scope>
    <source>
        <strain evidence="3">KCTC 29190</strain>
    </source>
</reference>
<organism evidence="3 4">
    <name type="scientific">Solirubrobacter phytolaccae</name>
    <dbReference type="NCBI Taxonomy" id="1404360"/>
    <lineage>
        <taxon>Bacteria</taxon>
        <taxon>Bacillati</taxon>
        <taxon>Actinomycetota</taxon>
        <taxon>Thermoleophilia</taxon>
        <taxon>Solirubrobacterales</taxon>
        <taxon>Solirubrobacteraceae</taxon>
        <taxon>Solirubrobacter</taxon>
    </lineage>
</organism>
<dbReference type="Pfam" id="PF13408">
    <property type="entry name" value="Zn_ribbon_recom"/>
    <property type="match status" value="1"/>
</dbReference>
<accession>A0A9X3N668</accession>
<dbReference type="InterPro" id="IPR025827">
    <property type="entry name" value="Zn_ribbon_recom_dom"/>
</dbReference>
<proteinExistence type="predicted"/>
<feature type="compositionally biased region" description="Basic and acidic residues" evidence="1">
    <location>
        <begin position="15"/>
        <end position="39"/>
    </location>
</feature>
<evidence type="ECO:0000313" key="4">
    <source>
        <dbReference type="Proteomes" id="UP001147653"/>
    </source>
</evidence>
<feature type="domain" description="Recombinase" evidence="2">
    <location>
        <begin position="169"/>
        <end position="274"/>
    </location>
</feature>
<dbReference type="InterPro" id="IPR038109">
    <property type="entry name" value="DNA_bind_recomb_sf"/>
</dbReference>
<dbReference type="InterPro" id="IPR006119">
    <property type="entry name" value="Resolv_N"/>
</dbReference>
<comment type="caution">
    <text evidence="3">The sequence shown here is derived from an EMBL/GenBank/DDBJ whole genome shotgun (WGS) entry which is preliminary data.</text>
</comment>
<dbReference type="EMBL" id="JAPDDP010000002">
    <property type="protein sequence ID" value="MDA0179019.1"/>
    <property type="molecule type" value="Genomic_DNA"/>
</dbReference>
<dbReference type="SUPFAM" id="SSF53041">
    <property type="entry name" value="Resolvase-like"/>
    <property type="match status" value="1"/>
</dbReference>
<dbReference type="Gene3D" id="3.40.50.1390">
    <property type="entry name" value="Resolvase, N-terminal catalytic domain"/>
    <property type="match status" value="1"/>
</dbReference>
<name>A0A9X3N668_9ACTN</name>
<evidence type="ECO:0000313" key="3">
    <source>
        <dbReference type="EMBL" id="MDA0179019.1"/>
    </source>
</evidence>
<feature type="region of interest" description="Disordered" evidence="1">
    <location>
        <begin position="14"/>
        <end position="39"/>
    </location>
</feature>
<dbReference type="PROSITE" id="PS51737">
    <property type="entry name" value="RECOMBINASE_DNA_BIND"/>
    <property type="match status" value="1"/>
</dbReference>
<dbReference type="PANTHER" id="PTHR30461">
    <property type="entry name" value="DNA-INVERTASE FROM LAMBDOID PROPHAGE"/>
    <property type="match status" value="1"/>
</dbReference>
<dbReference type="RefSeq" id="WP_270023286.1">
    <property type="nucleotide sequence ID" value="NZ_JAPDDP010000002.1"/>
</dbReference>
<dbReference type="SMART" id="SM00857">
    <property type="entry name" value="Resolvase"/>
    <property type="match status" value="1"/>
</dbReference>
<sequence length="562" mass="61661">MSAPTIPVVIYAARSKAEEPGKDSTGDQVKDVRARLESDQERFECAGPFIDHASGSKGDRGPDLRRAIEAAESAAARHGRAELWASISSRFARGSGKPGEARALGKLFYDLRAVGVTLRTVEDDEFITNEMLIGFASKQASKYADDLSANVRRGIRHRDPTKGPWGVPAYGFRKRDDGHWEPDPVEAPVARRMFDIYLQTSAYNAVLAALTLDGVRPRRGSMWTVALIRKVITGRSVLGYFRRGDDWVRGEHPAIVEEAIWEAAQRIAENSRKWTPKGGGRLPARHVFVRGMLVCDICGQAFLPRTERNGRETYQCKTAKQVGKKGCQMPILRRAEVEVPALRLFERWALDVDGTRERLAEQLAGREGTAREQAARAAREAADAASALDRFDRDYASGALDAADYGRLTAKFRDELSAADAERDRLHARADEVAAMLGGLDAEHEGLRRLAELRAAIAGQIGSAGDDVQALRAAMAAVFEKVHVVPEQLYEDQIERAEQPRGFAPGLAAGLEGDLLVVPAVRLDMIADPLEAGEADAFLRRVALAFGPLQRQPDNQHLTLVS</sequence>
<dbReference type="Pfam" id="PF07508">
    <property type="entry name" value="Recombinase"/>
    <property type="match status" value="1"/>
</dbReference>
<dbReference type="AlphaFoldDB" id="A0A9X3N668"/>
<dbReference type="PANTHER" id="PTHR30461:SF23">
    <property type="entry name" value="DNA RECOMBINASE-RELATED"/>
    <property type="match status" value="1"/>
</dbReference>
<protein>
    <submittedName>
        <fullName evidence="3">Recombinase family protein</fullName>
    </submittedName>
</protein>
<evidence type="ECO:0000256" key="1">
    <source>
        <dbReference type="SAM" id="MobiDB-lite"/>
    </source>
</evidence>
<dbReference type="InterPro" id="IPR050639">
    <property type="entry name" value="SSR_resolvase"/>
</dbReference>